<organism evidence="2 3">
    <name type="scientific">Paenibacillus silvestris</name>
    <dbReference type="NCBI Taxonomy" id="2606219"/>
    <lineage>
        <taxon>Bacteria</taxon>
        <taxon>Bacillati</taxon>
        <taxon>Bacillota</taxon>
        <taxon>Bacilli</taxon>
        <taxon>Bacillales</taxon>
        <taxon>Paenibacillaceae</taxon>
        <taxon>Paenibacillus</taxon>
    </lineage>
</organism>
<feature type="domain" description="Transcription regulator PadR N-terminal" evidence="1">
    <location>
        <begin position="64"/>
        <end position="138"/>
    </location>
</feature>
<dbReference type="Gene3D" id="1.10.10.10">
    <property type="entry name" value="Winged helix-like DNA-binding domain superfamily/Winged helix DNA-binding domain"/>
    <property type="match status" value="1"/>
</dbReference>
<dbReference type="PANTHER" id="PTHR33169">
    <property type="entry name" value="PADR-FAMILY TRANSCRIPTIONAL REGULATOR"/>
    <property type="match status" value="1"/>
</dbReference>
<dbReference type="SUPFAM" id="SSF46785">
    <property type="entry name" value="Winged helix' DNA-binding domain"/>
    <property type="match status" value="1"/>
</dbReference>
<dbReference type="EMBL" id="WTUZ01000040">
    <property type="protein sequence ID" value="MZQ87028.1"/>
    <property type="molecule type" value="Genomic_DNA"/>
</dbReference>
<dbReference type="Pfam" id="PF03551">
    <property type="entry name" value="PadR"/>
    <property type="match status" value="1"/>
</dbReference>
<dbReference type="Proteomes" id="UP000481087">
    <property type="component" value="Unassembled WGS sequence"/>
</dbReference>
<comment type="caution">
    <text evidence="2">The sequence shown here is derived from an EMBL/GenBank/DDBJ whole genome shotgun (WGS) entry which is preliminary data.</text>
</comment>
<gene>
    <name evidence="2" type="ORF">GQF01_33445</name>
</gene>
<reference evidence="2 3" key="1">
    <citation type="submission" date="2019-12" db="EMBL/GenBank/DDBJ databases">
        <title>Paenibacillus sp. nov. sp. isolated from soil.</title>
        <authorList>
            <person name="Kim J."/>
            <person name="Jeong S.E."/>
            <person name="Jung H.S."/>
            <person name="Jeon C.O."/>
        </authorList>
    </citation>
    <scope>NUCLEOTIDE SEQUENCE [LARGE SCALE GENOMIC DNA]</scope>
    <source>
        <strain evidence="2 3">5J-6</strain>
    </source>
</reference>
<evidence type="ECO:0000259" key="1">
    <source>
        <dbReference type="Pfam" id="PF03551"/>
    </source>
</evidence>
<keyword evidence="3" id="KW-1185">Reference proteome</keyword>
<sequence>MYRQSLLFSPTILTLDISCVIISIYDTLLFDITEGDIRLSEVGGEKHLEFSKDLLPLTEAFYYILVTLYPRAAHGYAMMQDVEKMSAGRVRIGAGTLYTALNTLQKKGLIENAPETEVGADSRRKLYAITELGRNVLKAEMDRMEELLSNARSAIANVE</sequence>
<accession>A0A6L8V9P3</accession>
<name>A0A6L8V9P3_9BACL</name>
<dbReference type="InterPro" id="IPR005149">
    <property type="entry name" value="Tscrpt_reg_PadR_N"/>
</dbReference>
<dbReference type="InterPro" id="IPR036388">
    <property type="entry name" value="WH-like_DNA-bd_sf"/>
</dbReference>
<proteinExistence type="predicted"/>
<dbReference type="InterPro" id="IPR052509">
    <property type="entry name" value="Metal_resp_DNA-bind_regulator"/>
</dbReference>
<evidence type="ECO:0000313" key="3">
    <source>
        <dbReference type="Proteomes" id="UP000481087"/>
    </source>
</evidence>
<dbReference type="PANTHER" id="PTHR33169:SF13">
    <property type="entry name" value="PADR-FAMILY TRANSCRIPTIONAL REGULATOR"/>
    <property type="match status" value="1"/>
</dbReference>
<evidence type="ECO:0000313" key="2">
    <source>
        <dbReference type="EMBL" id="MZQ87028.1"/>
    </source>
</evidence>
<dbReference type="InterPro" id="IPR036390">
    <property type="entry name" value="WH_DNA-bd_sf"/>
</dbReference>
<protein>
    <recommendedName>
        <fullName evidence="1">Transcription regulator PadR N-terminal domain-containing protein</fullName>
    </recommendedName>
</protein>
<dbReference type="AlphaFoldDB" id="A0A6L8V9P3"/>